<evidence type="ECO:0000259" key="1">
    <source>
        <dbReference type="Pfam" id="PF00561"/>
    </source>
</evidence>
<organism evidence="2 3">
    <name type="scientific">Pseudonocardia aurantiaca</name>
    <dbReference type="NCBI Taxonomy" id="75290"/>
    <lineage>
        <taxon>Bacteria</taxon>
        <taxon>Bacillati</taxon>
        <taxon>Actinomycetota</taxon>
        <taxon>Actinomycetes</taxon>
        <taxon>Pseudonocardiales</taxon>
        <taxon>Pseudonocardiaceae</taxon>
        <taxon>Pseudonocardia</taxon>
    </lineage>
</organism>
<dbReference type="PRINTS" id="PR00111">
    <property type="entry name" value="ABHYDROLASE"/>
</dbReference>
<dbReference type="InterPro" id="IPR050471">
    <property type="entry name" value="AB_hydrolase"/>
</dbReference>
<evidence type="ECO:0000313" key="3">
    <source>
        <dbReference type="Proteomes" id="UP001597145"/>
    </source>
</evidence>
<keyword evidence="2" id="KW-0378">Hydrolase</keyword>
<keyword evidence="3" id="KW-1185">Reference proteome</keyword>
<comment type="caution">
    <text evidence="2">The sequence shown here is derived from an EMBL/GenBank/DDBJ whole genome shotgun (WGS) entry which is preliminary data.</text>
</comment>
<reference evidence="3" key="1">
    <citation type="journal article" date="2019" name="Int. J. Syst. Evol. Microbiol.">
        <title>The Global Catalogue of Microorganisms (GCM) 10K type strain sequencing project: providing services to taxonomists for standard genome sequencing and annotation.</title>
        <authorList>
            <consortium name="The Broad Institute Genomics Platform"/>
            <consortium name="The Broad Institute Genome Sequencing Center for Infectious Disease"/>
            <person name="Wu L."/>
            <person name="Ma J."/>
        </authorList>
    </citation>
    <scope>NUCLEOTIDE SEQUENCE [LARGE SCALE GENOMIC DNA]</scope>
    <source>
        <strain evidence="3">JCM 12165</strain>
    </source>
</reference>
<dbReference type="EMBL" id="JBHUCP010000007">
    <property type="protein sequence ID" value="MFD1530186.1"/>
    <property type="molecule type" value="Genomic_DNA"/>
</dbReference>
<feature type="domain" description="AB hydrolase-1" evidence="1">
    <location>
        <begin position="19"/>
        <end position="257"/>
    </location>
</feature>
<dbReference type="Pfam" id="PF00561">
    <property type="entry name" value="Abhydrolase_1"/>
    <property type="match status" value="1"/>
</dbReference>
<protein>
    <submittedName>
        <fullName evidence="2">Alpha/beta fold hydrolase</fullName>
    </submittedName>
</protein>
<sequence>MTTDGVQLCLETFGDREHPALLLVSGMSASMDWWDVDLCERLAAPGRYVIRYDHRDTGRSETSPVGEPSYTGDDLATDALRVLDSLGVARAHLAGISMGGGIAQLLAARHPDRLLSITLISTTAAGTRTGTSKLPPPEPRVAATFEAPAPEPAWGDRAAVVEYLVDAERLYAGALGFDEDRMRAVARAVAGRSRDVAAAANHGAAGNSAFEFALADIRVPALVLHGTEDPLFPFAHGEALAAEIPGAKLVKLDGMGHQIPPPELWDVVVPAIMQHTAGAD</sequence>
<dbReference type="SUPFAM" id="SSF53474">
    <property type="entry name" value="alpha/beta-Hydrolases"/>
    <property type="match status" value="1"/>
</dbReference>
<dbReference type="PANTHER" id="PTHR43433">
    <property type="entry name" value="HYDROLASE, ALPHA/BETA FOLD FAMILY PROTEIN"/>
    <property type="match status" value="1"/>
</dbReference>
<proteinExistence type="predicted"/>
<name>A0ABW4FKQ1_9PSEU</name>
<dbReference type="PANTHER" id="PTHR43433:SF5">
    <property type="entry name" value="AB HYDROLASE-1 DOMAIN-CONTAINING PROTEIN"/>
    <property type="match status" value="1"/>
</dbReference>
<dbReference type="RefSeq" id="WP_343976956.1">
    <property type="nucleotide sequence ID" value="NZ_BAAAJG010000008.1"/>
</dbReference>
<dbReference type="Proteomes" id="UP001597145">
    <property type="component" value="Unassembled WGS sequence"/>
</dbReference>
<gene>
    <name evidence="2" type="ORF">ACFSCY_12105</name>
</gene>
<dbReference type="GO" id="GO:0016787">
    <property type="term" value="F:hydrolase activity"/>
    <property type="evidence" value="ECO:0007669"/>
    <property type="project" value="UniProtKB-KW"/>
</dbReference>
<dbReference type="Gene3D" id="3.40.50.1820">
    <property type="entry name" value="alpha/beta hydrolase"/>
    <property type="match status" value="1"/>
</dbReference>
<dbReference type="InterPro" id="IPR000073">
    <property type="entry name" value="AB_hydrolase_1"/>
</dbReference>
<evidence type="ECO:0000313" key="2">
    <source>
        <dbReference type="EMBL" id="MFD1530186.1"/>
    </source>
</evidence>
<accession>A0ABW4FKQ1</accession>
<dbReference type="InterPro" id="IPR029058">
    <property type="entry name" value="AB_hydrolase_fold"/>
</dbReference>